<proteinExistence type="predicted"/>
<comment type="caution">
    <text evidence="2">The sequence shown here is derived from an EMBL/GenBank/DDBJ whole genome shotgun (WGS) entry which is preliminary data.</text>
</comment>
<feature type="compositionally biased region" description="Polar residues" evidence="1">
    <location>
        <begin position="139"/>
        <end position="152"/>
    </location>
</feature>
<protein>
    <recommendedName>
        <fullName evidence="4">C2H2-type domain-containing protein</fullName>
    </recommendedName>
</protein>
<evidence type="ECO:0000256" key="1">
    <source>
        <dbReference type="SAM" id="MobiDB-lite"/>
    </source>
</evidence>
<evidence type="ECO:0000313" key="3">
    <source>
        <dbReference type="Proteomes" id="UP001498398"/>
    </source>
</evidence>
<dbReference type="InterPro" id="IPR041078">
    <property type="entry name" value="Plavaka"/>
</dbReference>
<accession>A0ABR1J740</accession>
<evidence type="ECO:0000313" key="2">
    <source>
        <dbReference type="EMBL" id="KAK7450168.1"/>
    </source>
</evidence>
<gene>
    <name evidence="2" type="ORF">VKT23_013051</name>
</gene>
<feature type="region of interest" description="Disordered" evidence="1">
    <location>
        <begin position="46"/>
        <end position="82"/>
    </location>
</feature>
<feature type="compositionally biased region" description="Basic residues" evidence="1">
    <location>
        <begin position="58"/>
        <end position="67"/>
    </location>
</feature>
<keyword evidence="3" id="KW-1185">Reference proteome</keyword>
<name>A0ABR1J740_9AGAR</name>
<dbReference type="EMBL" id="JBANRG010000034">
    <property type="protein sequence ID" value="KAK7450168.1"/>
    <property type="molecule type" value="Genomic_DNA"/>
</dbReference>
<organism evidence="2 3">
    <name type="scientific">Marasmiellus scandens</name>
    <dbReference type="NCBI Taxonomy" id="2682957"/>
    <lineage>
        <taxon>Eukaryota</taxon>
        <taxon>Fungi</taxon>
        <taxon>Dikarya</taxon>
        <taxon>Basidiomycota</taxon>
        <taxon>Agaricomycotina</taxon>
        <taxon>Agaricomycetes</taxon>
        <taxon>Agaricomycetidae</taxon>
        <taxon>Agaricales</taxon>
        <taxon>Marasmiineae</taxon>
        <taxon>Omphalotaceae</taxon>
        <taxon>Marasmiellus</taxon>
    </lineage>
</organism>
<feature type="region of interest" description="Disordered" evidence="1">
    <location>
        <begin position="136"/>
        <end position="157"/>
    </location>
</feature>
<evidence type="ECO:0008006" key="4">
    <source>
        <dbReference type="Google" id="ProtNLM"/>
    </source>
</evidence>
<dbReference type="Pfam" id="PF18759">
    <property type="entry name" value="Plavaka"/>
    <property type="match status" value="1"/>
</dbReference>
<reference evidence="2 3" key="1">
    <citation type="submission" date="2024-01" db="EMBL/GenBank/DDBJ databases">
        <title>A draft genome for the cacao thread blight pathogen Marasmiellus scandens.</title>
        <authorList>
            <person name="Baruah I.K."/>
            <person name="Leung J."/>
            <person name="Bukari Y."/>
            <person name="Amoako-Attah I."/>
            <person name="Meinhardt L.W."/>
            <person name="Bailey B.A."/>
            <person name="Cohen S.P."/>
        </authorList>
    </citation>
    <scope>NUCLEOTIDE SEQUENCE [LARGE SCALE GENOMIC DNA]</scope>
    <source>
        <strain evidence="2 3">GH-19</strain>
    </source>
</reference>
<dbReference type="Proteomes" id="UP001498398">
    <property type="component" value="Unassembled WGS sequence"/>
</dbReference>
<sequence>MSHYCVKECPKGPLGHGFTTEKSLVQHRRRCEHWGNSLMHRHRQIPAVSDPAPLQPPPRKRSRTQFPKRKDNGQQPEAGGVLDNSSQAVAALSQMVSLSFETNRSIWSFFFQLSSTPPEFQSGSDPVLVDPDPLIPPSNADQYPPTTVTASGRASRLPRRFRDELPQAAPALVEPALPASSSRVLPRVTLIVRDQLKTAASPFRLFRQYLHRPSYDPDSCVPIADLCNRSQRFDIGAEEEITNSAEGAAESYQPPWPFANMSIWHLMTWLNSGGRTKSESETTRLVNDVILQDNFVPGDLMGFNAHTENLRFDRANNPTSPLESFNEASVTIDVPSGDRNVPSKPFSVSGLYFRNLVSVIKSAITEPLAEKFHFSPFKLFRILPGSDAVERVHSELYNSDAFIQEHDKVQRLQGPPDNPDCKLEKVVLGLMFWSDSTHLTSFGDAKLWPIYLMFGNLSKYIRSIPNSGACHHVAYIPSASFLLTSMIYCD</sequence>